<protein>
    <submittedName>
        <fullName evidence="3">Uncharacterized protein</fullName>
    </submittedName>
</protein>
<keyword evidence="2" id="KW-0472">Membrane</keyword>
<organism evidence="3 4">
    <name type="scientific">Fibroporia radiculosa</name>
    <dbReference type="NCBI Taxonomy" id="599839"/>
    <lineage>
        <taxon>Eukaryota</taxon>
        <taxon>Fungi</taxon>
        <taxon>Dikarya</taxon>
        <taxon>Basidiomycota</taxon>
        <taxon>Agaricomycotina</taxon>
        <taxon>Agaricomycetes</taxon>
        <taxon>Polyporales</taxon>
        <taxon>Fibroporiaceae</taxon>
        <taxon>Fibroporia</taxon>
    </lineage>
</organism>
<dbReference type="InParanoid" id="J4H2X9"/>
<dbReference type="AlphaFoldDB" id="J4H2X9"/>
<dbReference type="GeneID" id="24097215"/>
<evidence type="ECO:0000256" key="2">
    <source>
        <dbReference type="SAM" id="Phobius"/>
    </source>
</evidence>
<proteinExistence type="predicted"/>
<accession>J4H2X9</accession>
<gene>
    <name evidence="3" type="ORF">FIBRA_04394</name>
</gene>
<dbReference type="RefSeq" id="XP_012181587.1">
    <property type="nucleotide sequence ID" value="XM_012326197.1"/>
</dbReference>
<dbReference type="EMBL" id="HE797074">
    <property type="protein sequence ID" value="CCM02304.1"/>
    <property type="molecule type" value="Genomic_DNA"/>
</dbReference>
<feature type="transmembrane region" description="Helical" evidence="2">
    <location>
        <begin position="53"/>
        <end position="77"/>
    </location>
</feature>
<evidence type="ECO:0000313" key="4">
    <source>
        <dbReference type="Proteomes" id="UP000006352"/>
    </source>
</evidence>
<evidence type="ECO:0000313" key="3">
    <source>
        <dbReference type="EMBL" id="CCM02304.1"/>
    </source>
</evidence>
<evidence type="ECO:0000256" key="1">
    <source>
        <dbReference type="SAM" id="MobiDB-lite"/>
    </source>
</evidence>
<keyword evidence="2" id="KW-0812">Transmembrane</keyword>
<keyword evidence="2" id="KW-1133">Transmembrane helix</keyword>
<dbReference type="Proteomes" id="UP000006352">
    <property type="component" value="Unassembled WGS sequence"/>
</dbReference>
<feature type="region of interest" description="Disordered" evidence="1">
    <location>
        <begin position="92"/>
        <end position="117"/>
    </location>
</feature>
<feature type="compositionally biased region" description="Polar residues" evidence="1">
    <location>
        <begin position="100"/>
        <end position="117"/>
    </location>
</feature>
<sequence>MSVRRSSLGYKIRRVVTSVYLTTVVFVWSLTVITMNLTGRHVVFADLPLVGKTITSVVLVIALAQLCVAIPPLFSLVMEMFVRRDDKNASTAQAEMPELQSENYSDTVSKSAVATEK</sequence>
<feature type="transmembrane region" description="Helical" evidence="2">
    <location>
        <begin position="12"/>
        <end position="33"/>
    </location>
</feature>
<dbReference type="HOGENOM" id="CLU_2084875_0_0_1"/>
<reference evidence="3 4" key="1">
    <citation type="journal article" date="2012" name="Appl. Environ. Microbiol.">
        <title>Short-read sequencing for genomic analysis of the brown rot fungus Fibroporia radiculosa.</title>
        <authorList>
            <person name="Tang J.D."/>
            <person name="Perkins A.D."/>
            <person name="Sonstegard T.S."/>
            <person name="Schroeder S.G."/>
            <person name="Burgess S.C."/>
            <person name="Diehl S.V."/>
        </authorList>
    </citation>
    <scope>NUCLEOTIDE SEQUENCE [LARGE SCALE GENOMIC DNA]</scope>
    <source>
        <strain evidence="3 4">TFFH 294</strain>
    </source>
</reference>
<keyword evidence="4" id="KW-1185">Reference proteome</keyword>
<name>J4H2X9_9APHY</name>